<reference evidence="1" key="1">
    <citation type="submission" date="2021-02" db="EMBL/GenBank/DDBJ databases">
        <authorList>
            <person name="Dougan E. K."/>
            <person name="Rhodes N."/>
            <person name="Thang M."/>
            <person name="Chan C."/>
        </authorList>
    </citation>
    <scope>NUCLEOTIDE SEQUENCE</scope>
</reference>
<evidence type="ECO:0000313" key="1">
    <source>
        <dbReference type="EMBL" id="CAE7532766.1"/>
    </source>
</evidence>
<evidence type="ECO:0000313" key="2">
    <source>
        <dbReference type="Proteomes" id="UP000649617"/>
    </source>
</evidence>
<dbReference type="InterPro" id="IPR018247">
    <property type="entry name" value="EF_Hand_1_Ca_BS"/>
</dbReference>
<dbReference type="EMBL" id="CAJNIZ010031813">
    <property type="protein sequence ID" value="CAE7532766.1"/>
    <property type="molecule type" value="Genomic_DNA"/>
</dbReference>
<comment type="caution">
    <text evidence="1">The sequence shown here is derived from an EMBL/GenBank/DDBJ whole genome shotgun (WGS) entry which is preliminary data.</text>
</comment>
<dbReference type="Proteomes" id="UP000649617">
    <property type="component" value="Unassembled WGS sequence"/>
</dbReference>
<proteinExistence type="predicted"/>
<protein>
    <recommendedName>
        <fullName evidence="3">Ubiquitin-like domain-containing protein</fullName>
    </recommendedName>
</protein>
<accession>A0A812TQB8</accession>
<organism evidence="1 2">
    <name type="scientific">Symbiodinium pilosum</name>
    <name type="common">Dinoflagellate</name>
    <dbReference type="NCBI Taxonomy" id="2952"/>
    <lineage>
        <taxon>Eukaryota</taxon>
        <taxon>Sar</taxon>
        <taxon>Alveolata</taxon>
        <taxon>Dinophyceae</taxon>
        <taxon>Suessiales</taxon>
        <taxon>Symbiodiniaceae</taxon>
        <taxon>Symbiodinium</taxon>
    </lineage>
</organism>
<dbReference type="OrthoDB" id="437237at2759"/>
<evidence type="ECO:0008006" key="3">
    <source>
        <dbReference type="Google" id="ProtNLM"/>
    </source>
</evidence>
<sequence length="298" mass="32336">MVVGPAWTRGEMERPAGRKNMGTWIAGVYTEEQQRRLGVDEFGRQVVPAPMRAAAGGVYAAVAQQPGAQPEVEDMGNWKLTQFGYTSDQEARLGADHHEHCPHCNGLPVAPPTLTSSLSKALLNSPALLNGLCSMYFRRYDTNRNNILELNEVHTLCDDLHIGLGMTMSGITADGLKASIGKFSRDGADDKLCADEFPLWFAETLKESIEDHLTKEQEQEAAGFLPVTVRSDCKRANIQIPVALSMHDVIEGVAAVFELPAAKTCLLHEGKQLPSGETPLSELALGDQTELTAVVVGR</sequence>
<dbReference type="AlphaFoldDB" id="A0A812TQB8"/>
<keyword evidence="2" id="KW-1185">Reference proteome</keyword>
<name>A0A812TQB8_SYMPI</name>
<dbReference type="PROSITE" id="PS00018">
    <property type="entry name" value="EF_HAND_1"/>
    <property type="match status" value="1"/>
</dbReference>
<gene>
    <name evidence="1" type="ORF">SPIL2461_LOCUS14043</name>
</gene>